<dbReference type="Pfam" id="PF13155">
    <property type="entry name" value="Toprim_2"/>
    <property type="match status" value="1"/>
</dbReference>
<dbReference type="SUPFAM" id="SSF56731">
    <property type="entry name" value="DNA primase core"/>
    <property type="match status" value="1"/>
</dbReference>
<reference evidence="3 4" key="1">
    <citation type="submission" date="2019-02" db="EMBL/GenBank/DDBJ databases">
        <title>Deep-cultivation of Planctomycetes and their phenomic and genomic characterization uncovers novel biology.</title>
        <authorList>
            <person name="Wiegand S."/>
            <person name="Jogler M."/>
            <person name="Boedeker C."/>
            <person name="Pinto D."/>
            <person name="Vollmers J."/>
            <person name="Rivas-Marin E."/>
            <person name="Kohn T."/>
            <person name="Peeters S.H."/>
            <person name="Heuer A."/>
            <person name="Rast P."/>
            <person name="Oberbeckmann S."/>
            <person name="Bunk B."/>
            <person name="Jeske O."/>
            <person name="Meyerdierks A."/>
            <person name="Storesund J.E."/>
            <person name="Kallscheuer N."/>
            <person name="Luecker S."/>
            <person name="Lage O.M."/>
            <person name="Pohl T."/>
            <person name="Merkel B.J."/>
            <person name="Hornburger P."/>
            <person name="Mueller R.-W."/>
            <person name="Bruemmer F."/>
            <person name="Labrenz M."/>
            <person name="Spormann A.M."/>
            <person name="Op den Camp H."/>
            <person name="Overmann J."/>
            <person name="Amann R."/>
            <person name="Jetten M.S.M."/>
            <person name="Mascher T."/>
            <person name="Medema M.H."/>
            <person name="Devos D.P."/>
            <person name="Kaster A.-K."/>
            <person name="Ovreas L."/>
            <person name="Rohde M."/>
            <person name="Galperin M.Y."/>
            <person name="Jogler C."/>
        </authorList>
    </citation>
    <scope>NUCLEOTIDE SEQUENCE [LARGE SCALE GENOMIC DNA]</scope>
    <source>
        <strain evidence="3 4">ElP</strain>
        <plasmid evidence="4">pelp_1</plasmid>
    </source>
</reference>
<dbReference type="InterPro" id="IPR006171">
    <property type="entry name" value="TOPRIM_dom"/>
</dbReference>
<dbReference type="PANTHER" id="PTHR30313">
    <property type="entry name" value="DNA PRIMASE"/>
    <property type="match status" value="1"/>
</dbReference>
<dbReference type="PANTHER" id="PTHR30313:SF2">
    <property type="entry name" value="DNA PRIMASE"/>
    <property type="match status" value="1"/>
</dbReference>
<dbReference type="AlphaFoldDB" id="A0A518HEE9"/>
<dbReference type="EMBL" id="CP036427">
    <property type="protein sequence ID" value="QDV39212.1"/>
    <property type="molecule type" value="Genomic_DNA"/>
</dbReference>
<dbReference type="CDD" id="cd03364">
    <property type="entry name" value="TOPRIM_DnaG_primases"/>
    <property type="match status" value="1"/>
</dbReference>
<keyword evidence="3" id="KW-0614">Plasmid</keyword>
<evidence type="ECO:0000313" key="3">
    <source>
        <dbReference type="EMBL" id="QDV39212.1"/>
    </source>
</evidence>
<feature type="domain" description="Toprim" evidence="2">
    <location>
        <begin position="24"/>
        <end position="94"/>
    </location>
</feature>
<sequence length="168" mass="18028">MGMQGFSKFNYLFNLARARATPCHSVILVEGAPDVLRLAEAGLVGVALLGSEATDLQIQTLVGLGKTILVAFDNDAGGQRAGERFWTKVGGQGVTFMQWGVPAGFKDLAEMTADSIRTRTPVPGRCPIEKGGRPTRRLGAARLPEGGWRHGRGRLPDQDKATVQGTRR</sequence>
<evidence type="ECO:0000313" key="4">
    <source>
        <dbReference type="Proteomes" id="UP000317835"/>
    </source>
</evidence>
<accession>A0A518HEE9</accession>
<dbReference type="SMART" id="SM00493">
    <property type="entry name" value="TOPRIM"/>
    <property type="match status" value="1"/>
</dbReference>
<geneLocation type="plasmid" evidence="4">
    <name>pelp_1</name>
</geneLocation>
<dbReference type="KEGG" id="tpla:ElP_71760"/>
<dbReference type="GO" id="GO:0006269">
    <property type="term" value="P:DNA replication, synthesis of primer"/>
    <property type="evidence" value="ECO:0007669"/>
    <property type="project" value="TreeGrafter"/>
</dbReference>
<proteinExistence type="predicted"/>
<organism evidence="3 4">
    <name type="scientific">Tautonia plasticadhaerens</name>
    <dbReference type="NCBI Taxonomy" id="2527974"/>
    <lineage>
        <taxon>Bacteria</taxon>
        <taxon>Pseudomonadati</taxon>
        <taxon>Planctomycetota</taxon>
        <taxon>Planctomycetia</taxon>
        <taxon>Isosphaerales</taxon>
        <taxon>Isosphaeraceae</taxon>
        <taxon>Tautonia</taxon>
    </lineage>
</organism>
<dbReference type="InterPro" id="IPR034151">
    <property type="entry name" value="TOPRIM_DnaG_bac"/>
</dbReference>
<evidence type="ECO:0000259" key="2">
    <source>
        <dbReference type="SMART" id="SM00493"/>
    </source>
</evidence>
<dbReference type="Gene3D" id="3.40.1360.10">
    <property type="match status" value="1"/>
</dbReference>
<evidence type="ECO:0000256" key="1">
    <source>
        <dbReference type="SAM" id="MobiDB-lite"/>
    </source>
</evidence>
<dbReference type="GO" id="GO:0005737">
    <property type="term" value="C:cytoplasm"/>
    <property type="evidence" value="ECO:0007669"/>
    <property type="project" value="TreeGrafter"/>
</dbReference>
<protein>
    <submittedName>
        <fullName evidence="3">DNA primase</fullName>
    </submittedName>
</protein>
<gene>
    <name evidence="3" type="ORF">ElP_71760</name>
</gene>
<dbReference type="Proteomes" id="UP000317835">
    <property type="component" value="Plasmid pElP_1"/>
</dbReference>
<keyword evidence="4" id="KW-1185">Reference proteome</keyword>
<dbReference type="RefSeq" id="WP_197447153.1">
    <property type="nucleotide sequence ID" value="NZ_CP036427.1"/>
</dbReference>
<name>A0A518HEE9_9BACT</name>
<dbReference type="InterPro" id="IPR050219">
    <property type="entry name" value="DnaG_primase"/>
</dbReference>
<feature type="region of interest" description="Disordered" evidence="1">
    <location>
        <begin position="120"/>
        <end position="168"/>
    </location>
</feature>